<evidence type="ECO:0000313" key="2">
    <source>
        <dbReference type="EMBL" id="KAK1931281.1"/>
    </source>
</evidence>
<protein>
    <submittedName>
        <fullName evidence="2">Uncharacterized protein</fullName>
    </submittedName>
</protein>
<dbReference type="AlphaFoldDB" id="A0AAD9LCC6"/>
<dbReference type="EMBL" id="JASMQC010000034">
    <property type="protein sequence ID" value="KAK1931281.1"/>
    <property type="molecule type" value="Genomic_DNA"/>
</dbReference>
<feature type="compositionally biased region" description="Basic residues" evidence="1">
    <location>
        <begin position="67"/>
        <end position="78"/>
    </location>
</feature>
<comment type="caution">
    <text evidence="2">The sequence shown here is derived from an EMBL/GenBank/DDBJ whole genome shotgun (WGS) entry which is preliminary data.</text>
</comment>
<gene>
    <name evidence="2" type="ORF">P3T76_013037</name>
</gene>
<sequence length="78" mass="8607">MDDDAAFLADVTAILSENHEQLDVSSLPAAVDDVILDSCCASEAEIEAILPNGHKGRREARNTKAAERRRKYRVKMAH</sequence>
<evidence type="ECO:0000256" key="1">
    <source>
        <dbReference type="SAM" id="MobiDB-lite"/>
    </source>
</evidence>
<proteinExistence type="predicted"/>
<name>A0AAD9LCC6_9STRA</name>
<evidence type="ECO:0000313" key="3">
    <source>
        <dbReference type="Proteomes" id="UP001259832"/>
    </source>
</evidence>
<reference evidence="2" key="1">
    <citation type="submission" date="2023-08" db="EMBL/GenBank/DDBJ databases">
        <title>Reference Genome Resource for the Citrus Pathogen Phytophthora citrophthora.</title>
        <authorList>
            <person name="Moller H."/>
            <person name="Coetzee B."/>
            <person name="Rose L.J."/>
            <person name="Van Niekerk J.M."/>
        </authorList>
    </citation>
    <scope>NUCLEOTIDE SEQUENCE</scope>
    <source>
        <strain evidence="2">STE-U-9442</strain>
    </source>
</reference>
<dbReference type="Proteomes" id="UP001259832">
    <property type="component" value="Unassembled WGS sequence"/>
</dbReference>
<keyword evidence="3" id="KW-1185">Reference proteome</keyword>
<organism evidence="2 3">
    <name type="scientific">Phytophthora citrophthora</name>
    <dbReference type="NCBI Taxonomy" id="4793"/>
    <lineage>
        <taxon>Eukaryota</taxon>
        <taxon>Sar</taxon>
        <taxon>Stramenopiles</taxon>
        <taxon>Oomycota</taxon>
        <taxon>Peronosporomycetes</taxon>
        <taxon>Peronosporales</taxon>
        <taxon>Peronosporaceae</taxon>
        <taxon>Phytophthora</taxon>
    </lineage>
</organism>
<accession>A0AAD9LCC6</accession>
<feature type="region of interest" description="Disordered" evidence="1">
    <location>
        <begin position="55"/>
        <end position="78"/>
    </location>
</feature>